<proteinExistence type="inferred from homology"/>
<dbReference type="InterPro" id="IPR020590">
    <property type="entry name" value="Guanylate_kinase_CS"/>
</dbReference>
<dbReference type="Gene3D" id="3.40.50.300">
    <property type="entry name" value="P-loop containing nucleotide triphosphate hydrolases"/>
    <property type="match status" value="1"/>
</dbReference>
<dbReference type="Pfam" id="PF00625">
    <property type="entry name" value="Guanylate_kin"/>
    <property type="match status" value="1"/>
</dbReference>
<dbReference type="GO" id="GO:0005524">
    <property type="term" value="F:ATP binding"/>
    <property type="evidence" value="ECO:0007669"/>
    <property type="project" value="UniProtKB-KW"/>
</dbReference>
<dbReference type="Proteomes" id="UP000316726">
    <property type="component" value="Chromosome 1"/>
</dbReference>
<dbReference type="PANTHER" id="PTHR23117:SF13">
    <property type="entry name" value="GUANYLATE KINASE"/>
    <property type="match status" value="1"/>
</dbReference>
<keyword evidence="4" id="KW-0547">Nucleotide-binding</keyword>
<evidence type="ECO:0000256" key="5">
    <source>
        <dbReference type="ARBA" id="ARBA00022777"/>
    </source>
</evidence>
<dbReference type="InterPro" id="IPR027417">
    <property type="entry name" value="P-loop_NTPase"/>
</dbReference>
<sequence length="350" mass="39102">MRAGGAGGVERCRMMNAVKMMTRGRVWPNVCHYAFPGCYRNTLDRCCVAVQTKGEGRLHSGCSATRFGVSFFRRVRDLASPLGRKTTALQNQGEQLRLSQLVSSQMQTLLFSNNGSTDSGASESDLETHTEAVMMAALEKKLGSTFSKRSTLPSPKPLLIVISGPSGVGKDAVINRLQEIQRDMHFVVTATTRPRREGEVDGKDYIFMNKEKFEELIERDELLEHALVYGDYKGIPKQQVRKALSKGTDVVLRLDVQGAATIRELVPESLSIFLVAENERALVRRLLGRKTEPLDRALVRVETARQETKRIAEFDYVVENPSGKLEETVGKICSIIEAEKLRMQQKAIRI</sequence>
<evidence type="ECO:0000256" key="4">
    <source>
        <dbReference type="ARBA" id="ARBA00022741"/>
    </source>
</evidence>
<keyword evidence="5 8" id="KW-0418">Kinase</keyword>
<dbReference type="InterPro" id="IPR008144">
    <property type="entry name" value="Guanylate_kin-like_dom"/>
</dbReference>
<dbReference type="OrthoDB" id="6334211at2759"/>
<dbReference type="STRING" id="1764295.A0A5B8MBX4"/>
<reference evidence="8 9" key="1">
    <citation type="submission" date="2018-07" db="EMBL/GenBank/DDBJ databases">
        <title>The complete nuclear genome of the prasinophyte Chloropicon primus (CCMP1205).</title>
        <authorList>
            <person name="Pombert J.-F."/>
            <person name="Otis C."/>
            <person name="Turmel M."/>
            <person name="Lemieux C."/>
        </authorList>
    </citation>
    <scope>NUCLEOTIDE SEQUENCE [LARGE SCALE GENOMIC DNA]</scope>
    <source>
        <strain evidence="8 9">CCMP1205</strain>
    </source>
</reference>
<dbReference type="Gene3D" id="3.30.63.10">
    <property type="entry name" value="Guanylate Kinase phosphate binding domain"/>
    <property type="match status" value="1"/>
</dbReference>
<keyword evidence="9" id="KW-1185">Reference proteome</keyword>
<dbReference type="InterPro" id="IPR017665">
    <property type="entry name" value="Guanylate_kinase"/>
</dbReference>
<dbReference type="GO" id="GO:0005829">
    <property type="term" value="C:cytosol"/>
    <property type="evidence" value="ECO:0007669"/>
    <property type="project" value="TreeGrafter"/>
</dbReference>
<dbReference type="FunFam" id="3.30.63.10:FF:000002">
    <property type="entry name" value="Guanylate kinase 1"/>
    <property type="match status" value="1"/>
</dbReference>
<dbReference type="PROSITE" id="PS00856">
    <property type="entry name" value="GUANYLATE_KINASE_1"/>
    <property type="match status" value="1"/>
</dbReference>
<comment type="similarity">
    <text evidence="1">Belongs to the guanylate kinase family.</text>
</comment>
<protein>
    <recommendedName>
        <fullName evidence="2">guanylate kinase</fullName>
        <ecNumber evidence="2">2.7.4.8</ecNumber>
    </recommendedName>
</protein>
<accession>A0A5B8MBX4</accession>
<dbReference type="PANTHER" id="PTHR23117">
    <property type="entry name" value="GUANYLATE KINASE-RELATED"/>
    <property type="match status" value="1"/>
</dbReference>
<evidence type="ECO:0000259" key="7">
    <source>
        <dbReference type="PROSITE" id="PS50052"/>
    </source>
</evidence>
<evidence type="ECO:0000313" key="9">
    <source>
        <dbReference type="Proteomes" id="UP000316726"/>
    </source>
</evidence>
<dbReference type="EMBL" id="CP031034">
    <property type="protein sequence ID" value="QDZ17917.1"/>
    <property type="molecule type" value="Genomic_DNA"/>
</dbReference>
<gene>
    <name evidence="8" type="ORF">A3770_01p04350</name>
</gene>
<dbReference type="InterPro" id="IPR008145">
    <property type="entry name" value="GK/Ca_channel_bsu"/>
</dbReference>
<dbReference type="EC" id="2.7.4.8" evidence="2"/>
<evidence type="ECO:0000256" key="2">
    <source>
        <dbReference type="ARBA" id="ARBA00012961"/>
    </source>
</evidence>
<organism evidence="8 9">
    <name type="scientific">Chloropicon primus</name>
    <dbReference type="NCBI Taxonomy" id="1764295"/>
    <lineage>
        <taxon>Eukaryota</taxon>
        <taxon>Viridiplantae</taxon>
        <taxon>Chlorophyta</taxon>
        <taxon>Chloropicophyceae</taxon>
        <taxon>Chloropicales</taxon>
        <taxon>Chloropicaceae</taxon>
        <taxon>Chloropicon</taxon>
    </lineage>
</organism>
<dbReference type="SUPFAM" id="SSF52540">
    <property type="entry name" value="P-loop containing nucleoside triphosphate hydrolases"/>
    <property type="match status" value="1"/>
</dbReference>
<name>A0A5B8MBX4_9CHLO</name>
<evidence type="ECO:0000256" key="3">
    <source>
        <dbReference type="ARBA" id="ARBA00022679"/>
    </source>
</evidence>
<dbReference type="CDD" id="cd00071">
    <property type="entry name" value="GMPK"/>
    <property type="match status" value="1"/>
</dbReference>
<feature type="domain" description="Guanylate kinase-like" evidence="7">
    <location>
        <begin position="157"/>
        <end position="337"/>
    </location>
</feature>
<dbReference type="GO" id="GO:0004385">
    <property type="term" value="F:GMP kinase activity"/>
    <property type="evidence" value="ECO:0007669"/>
    <property type="project" value="UniProtKB-EC"/>
</dbReference>
<keyword evidence="3" id="KW-0808">Transferase</keyword>
<evidence type="ECO:0000313" key="8">
    <source>
        <dbReference type="EMBL" id="QDZ17917.1"/>
    </source>
</evidence>
<dbReference type="NCBIfam" id="TIGR03263">
    <property type="entry name" value="guanyl_kin"/>
    <property type="match status" value="1"/>
</dbReference>
<dbReference type="NCBIfam" id="NF011325">
    <property type="entry name" value="PRK14738.1"/>
    <property type="match status" value="1"/>
</dbReference>
<dbReference type="AlphaFoldDB" id="A0A5B8MBX4"/>
<evidence type="ECO:0000256" key="1">
    <source>
        <dbReference type="ARBA" id="ARBA00005790"/>
    </source>
</evidence>
<keyword evidence="6" id="KW-0067">ATP-binding</keyword>
<dbReference type="PROSITE" id="PS50052">
    <property type="entry name" value="GUANYLATE_KINASE_2"/>
    <property type="match status" value="1"/>
</dbReference>
<dbReference type="SMART" id="SM00072">
    <property type="entry name" value="GuKc"/>
    <property type="match status" value="1"/>
</dbReference>
<evidence type="ECO:0000256" key="6">
    <source>
        <dbReference type="ARBA" id="ARBA00022840"/>
    </source>
</evidence>